<proteinExistence type="predicted"/>
<sequence length="206" mass="23392">MAIPRALSPGYWLDRALTIFLNLVLAILLKTLSIIKGEDVAVITVNVNAIKNQRGTLHVIPPSNGEFTAGLIEVEKFRGREAEDVKVREVEFNKSTFEGIKFNEEIYEVKVNREITTPSIVDEIKITEKVDEKVVETEIQVDDNHFDGFDDEVDEVELEEVEEVDFNKVYVDEVEVNEVHVAEVEIDNVEVEVNEVHVAEVEIDNV</sequence>
<reference evidence="1" key="1">
    <citation type="submission" date="2015-07" db="EMBL/GenBank/DDBJ databases">
        <title>Transcriptome Assembly of Anthurium amnicola.</title>
        <authorList>
            <person name="Suzuki J."/>
        </authorList>
    </citation>
    <scope>NUCLEOTIDE SEQUENCE</scope>
</reference>
<dbReference type="EMBL" id="GDJX01001486">
    <property type="protein sequence ID" value="JAT66450.1"/>
    <property type="molecule type" value="Transcribed_RNA"/>
</dbReference>
<evidence type="ECO:0000313" key="1">
    <source>
        <dbReference type="EMBL" id="JAT66450.1"/>
    </source>
</evidence>
<gene>
    <name evidence="1" type="primary">ureC_5</name>
    <name evidence="1" type="ORF">g.26199</name>
</gene>
<dbReference type="AlphaFoldDB" id="A0A1D1ZHI6"/>
<protein>
    <submittedName>
        <fullName evidence="1">Urease subunit alpha</fullName>
    </submittedName>
</protein>
<feature type="non-terminal residue" evidence="1">
    <location>
        <position position="206"/>
    </location>
</feature>
<organism evidence="1">
    <name type="scientific">Anthurium amnicola</name>
    <dbReference type="NCBI Taxonomy" id="1678845"/>
    <lineage>
        <taxon>Eukaryota</taxon>
        <taxon>Viridiplantae</taxon>
        <taxon>Streptophyta</taxon>
        <taxon>Embryophyta</taxon>
        <taxon>Tracheophyta</taxon>
        <taxon>Spermatophyta</taxon>
        <taxon>Magnoliopsida</taxon>
        <taxon>Liliopsida</taxon>
        <taxon>Araceae</taxon>
        <taxon>Pothoideae</taxon>
        <taxon>Potheae</taxon>
        <taxon>Anthurium</taxon>
    </lineage>
</organism>
<name>A0A1D1ZHI6_9ARAE</name>
<accession>A0A1D1ZHI6</accession>